<dbReference type="RefSeq" id="WP_106607858.1">
    <property type="nucleotide sequence ID" value="NZ_PYGJ01000003.1"/>
</dbReference>
<name>A0A2P8FG32_9RHOB</name>
<dbReference type="AlphaFoldDB" id="A0A2P8FG32"/>
<dbReference type="Gene3D" id="3.40.50.300">
    <property type="entry name" value="P-loop containing nucleotide triphosphate hydrolases"/>
    <property type="match status" value="1"/>
</dbReference>
<dbReference type="PANTHER" id="PTHR36978:SF4">
    <property type="entry name" value="P-LOOP CONTAINING NUCLEOSIDE TRIPHOSPHATE HYDROLASE PROTEIN"/>
    <property type="match status" value="1"/>
</dbReference>
<gene>
    <name evidence="2" type="ORF">CLV88_103318</name>
</gene>
<dbReference type="PANTHER" id="PTHR36978">
    <property type="entry name" value="P-LOOP CONTAINING NUCLEOTIDE TRIPHOSPHATE HYDROLASE"/>
    <property type="match status" value="1"/>
</dbReference>
<feature type="region of interest" description="Disordered" evidence="1">
    <location>
        <begin position="192"/>
        <end position="211"/>
    </location>
</feature>
<keyword evidence="3" id="KW-1185">Reference proteome</keyword>
<dbReference type="InterPro" id="IPR040632">
    <property type="entry name" value="Sulfotransfer_4"/>
</dbReference>
<dbReference type="Pfam" id="PF17784">
    <property type="entry name" value="Sulfotransfer_4"/>
    <property type="match status" value="1"/>
</dbReference>
<proteinExistence type="predicted"/>
<evidence type="ECO:0008006" key="4">
    <source>
        <dbReference type="Google" id="ProtNLM"/>
    </source>
</evidence>
<sequence>MSLNVVGSGFGRTGTMSMKLALEQLGQGRCHHMEEVFENPWQAPFWAAALRNEQVDWDMLLNGYGATMDWPSGHFWRDLLAANPDAKVIHTTRSAESWWASYSETIMKFLEVAVDDPANQGVGREMSEWCVTAFGRTFGADYRDREGGLRSFERRLAEVQEAVPADRLLVYPVGSGWEPLCEFLEVPVPKEEFPRSNDRSEFWENFSPDAE</sequence>
<dbReference type="EMBL" id="PYGJ01000003">
    <property type="protein sequence ID" value="PSL20670.1"/>
    <property type="molecule type" value="Genomic_DNA"/>
</dbReference>
<evidence type="ECO:0000313" key="3">
    <source>
        <dbReference type="Proteomes" id="UP000240418"/>
    </source>
</evidence>
<dbReference type="Proteomes" id="UP000240418">
    <property type="component" value="Unassembled WGS sequence"/>
</dbReference>
<accession>A0A2P8FG32</accession>
<dbReference type="SUPFAM" id="SSF52540">
    <property type="entry name" value="P-loop containing nucleoside triphosphate hydrolases"/>
    <property type="match status" value="1"/>
</dbReference>
<reference evidence="2 3" key="1">
    <citation type="submission" date="2018-03" db="EMBL/GenBank/DDBJ databases">
        <title>Genomic Encyclopedia of Archaeal and Bacterial Type Strains, Phase II (KMG-II): from individual species to whole genera.</title>
        <authorList>
            <person name="Goeker M."/>
        </authorList>
    </citation>
    <scope>NUCLEOTIDE SEQUENCE [LARGE SCALE GENOMIC DNA]</scope>
    <source>
        <strain evidence="2 3">DSM 100673</strain>
    </source>
</reference>
<comment type="caution">
    <text evidence="2">The sequence shown here is derived from an EMBL/GenBank/DDBJ whole genome shotgun (WGS) entry which is preliminary data.</text>
</comment>
<dbReference type="InterPro" id="IPR027417">
    <property type="entry name" value="P-loop_NTPase"/>
</dbReference>
<evidence type="ECO:0000256" key="1">
    <source>
        <dbReference type="SAM" id="MobiDB-lite"/>
    </source>
</evidence>
<feature type="compositionally biased region" description="Basic and acidic residues" evidence="1">
    <location>
        <begin position="192"/>
        <end position="202"/>
    </location>
</feature>
<dbReference type="OrthoDB" id="9806624at2"/>
<protein>
    <recommendedName>
        <fullName evidence="4">Sulfotransferase family protein</fullName>
    </recommendedName>
</protein>
<organism evidence="2 3">
    <name type="scientific">Shimia abyssi</name>
    <dbReference type="NCBI Taxonomy" id="1662395"/>
    <lineage>
        <taxon>Bacteria</taxon>
        <taxon>Pseudomonadati</taxon>
        <taxon>Pseudomonadota</taxon>
        <taxon>Alphaproteobacteria</taxon>
        <taxon>Rhodobacterales</taxon>
        <taxon>Roseobacteraceae</taxon>
    </lineage>
</organism>
<evidence type="ECO:0000313" key="2">
    <source>
        <dbReference type="EMBL" id="PSL20670.1"/>
    </source>
</evidence>